<dbReference type="AlphaFoldDB" id="A0A6A5VLR5"/>
<protein>
    <submittedName>
        <fullName evidence="2">Uncharacterized protein</fullName>
    </submittedName>
</protein>
<keyword evidence="3" id="KW-1185">Reference proteome</keyword>
<dbReference type="Proteomes" id="UP000800036">
    <property type="component" value="Unassembled WGS sequence"/>
</dbReference>
<name>A0A6A5VLR5_9PLEO</name>
<feature type="region of interest" description="Disordered" evidence="1">
    <location>
        <begin position="153"/>
        <end position="177"/>
    </location>
</feature>
<reference evidence="2" key="1">
    <citation type="journal article" date="2020" name="Stud. Mycol.">
        <title>101 Dothideomycetes genomes: a test case for predicting lifestyles and emergence of pathogens.</title>
        <authorList>
            <person name="Haridas S."/>
            <person name="Albert R."/>
            <person name="Binder M."/>
            <person name="Bloem J."/>
            <person name="Labutti K."/>
            <person name="Salamov A."/>
            <person name="Andreopoulos B."/>
            <person name="Baker S."/>
            <person name="Barry K."/>
            <person name="Bills G."/>
            <person name="Bluhm B."/>
            <person name="Cannon C."/>
            <person name="Castanera R."/>
            <person name="Culley D."/>
            <person name="Daum C."/>
            <person name="Ezra D."/>
            <person name="Gonzalez J."/>
            <person name="Henrissat B."/>
            <person name="Kuo A."/>
            <person name="Liang C."/>
            <person name="Lipzen A."/>
            <person name="Lutzoni F."/>
            <person name="Magnuson J."/>
            <person name="Mondo S."/>
            <person name="Nolan M."/>
            <person name="Ohm R."/>
            <person name="Pangilinan J."/>
            <person name="Park H.-J."/>
            <person name="Ramirez L."/>
            <person name="Alfaro M."/>
            <person name="Sun H."/>
            <person name="Tritt A."/>
            <person name="Yoshinaga Y."/>
            <person name="Zwiers L.-H."/>
            <person name="Turgeon B."/>
            <person name="Goodwin S."/>
            <person name="Spatafora J."/>
            <person name="Crous P."/>
            <person name="Grigoriev I."/>
        </authorList>
    </citation>
    <scope>NUCLEOTIDE SEQUENCE</scope>
    <source>
        <strain evidence="2">CBS 107.79</strain>
    </source>
</reference>
<feature type="region of interest" description="Disordered" evidence="1">
    <location>
        <begin position="208"/>
        <end position="242"/>
    </location>
</feature>
<accession>A0A6A5VLR5</accession>
<sequence>MGWAYGEPEQQQQQPEQTAPGLLAVKIESRRRGGCRSIDGICDGMGQSSATQEEHWRLNFVAEGRASHRVGKIRTGSGWAAADGPGAYHQRQEPRRWIAACHTGLRTSPSVLTQMKLSLMQTTSSSNVPTACLSRASSATLVGRAKASVSRPLSLQGRAEARTASMPQARSAMSPEVVVRDQPPFAACRLRREVRGCDLLAHAHRKHTPTVGTTMTRKGRRRHASRAPGYASCHPQPTGASCSSAPEACCWKPARIHTLTQ</sequence>
<feature type="region of interest" description="Disordered" evidence="1">
    <location>
        <begin position="1"/>
        <end position="20"/>
    </location>
</feature>
<proteinExistence type="predicted"/>
<organism evidence="2 3">
    <name type="scientific">Bimuria novae-zelandiae CBS 107.79</name>
    <dbReference type="NCBI Taxonomy" id="1447943"/>
    <lineage>
        <taxon>Eukaryota</taxon>
        <taxon>Fungi</taxon>
        <taxon>Dikarya</taxon>
        <taxon>Ascomycota</taxon>
        <taxon>Pezizomycotina</taxon>
        <taxon>Dothideomycetes</taxon>
        <taxon>Pleosporomycetidae</taxon>
        <taxon>Pleosporales</taxon>
        <taxon>Massarineae</taxon>
        <taxon>Didymosphaeriaceae</taxon>
        <taxon>Bimuria</taxon>
    </lineage>
</organism>
<evidence type="ECO:0000313" key="3">
    <source>
        <dbReference type="Proteomes" id="UP000800036"/>
    </source>
</evidence>
<feature type="compositionally biased region" description="Low complexity" evidence="1">
    <location>
        <begin position="7"/>
        <end position="17"/>
    </location>
</feature>
<evidence type="ECO:0000256" key="1">
    <source>
        <dbReference type="SAM" id="MobiDB-lite"/>
    </source>
</evidence>
<evidence type="ECO:0000313" key="2">
    <source>
        <dbReference type="EMBL" id="KAF1978254.1"/>
    </source>
</evidence>
<dbReference type="EMBL" id="ML976661">
    <property type="protein sequence ID" value="KAF1978254.1"/>
    <property type="molecule type" value="Genomic_DNA"/>
</dbReference>
<gene>
    <name evidence="2" type="ORF">BU23DRAFT_564497</name>
</gene>